<name>A0A9N9A9B3_9GLOM</name>
<proteinExistence type="predicted"/>
<evidence type="ECO:0000313" key="1">
    <source>
        <dbReference type="EMBL" id="CAG8520780.1"/>
    </source>
</evidence>
<sequence length="49" mass="5546">MVSQNNSRSEDAITSEEKSNFIVSRSEDALTSKLDDTGKTKQWYGQCFL</sequence>
<dbReference type="EMBL" id="CAJVPS010001023">
    <property type="protein sequence ID" value="CAG8520780.1"/>
    <property type="molecule type" value="Genomic_DNA"/>
</dbReference>
<organism evidence="1 2">
    <name type="scientific">Ambispora leptoticha</name>
    <dbReference type="NCBI Taxonomy" id="144679"/>
    <lineage>
        <taxon>Eukaryota</taxon>
        <taxon>Fungi</taxon>
        <taxon>Fungi incertae sedis</taxon>
        <taxon>Mucoromycota</taxon>
        <taxon>Glomeromycotina</taxon>
        <taxon>Glomeromycetes</taxon>
        <taxon>Archaeosporales</taxon>
        <taxon>Ambisporaceae</taxon>
        <taxon>Ambispora</taxon>
    </lineage>
</organism>
<reference evidence="1" key="1">
    <citation type="submission" date="2021-06" db="EMBL/GenBank/DDBJ databases">
        <authorList>
            <person name="Kallberg Y."/>
            <person name="Tangrot J."/>
            <person name="Rosling A."/>
        </authorList>
    </citation>
    <scope>NUCLEOTIDE SEQUENCE</scope>
    <source>
        <strain evidence="1">FL130A</strain>
    </source>
</reference>
<comment type="caution">
    <text evidence="1">The sequence shown here is derived from an EMBL/GenBank/DDBJ whole genome shotgun (WGS) entry which is preliminary data.</text>
</comment>
<accession>A0A9N9A9B3</accession>
<dbReference type="OrthoDB" id="2442511at2759"/>
<dbReference type="AlphaFoldDB" id="A0A9N9A9B3"/>
<dbReference type="Proteomes" id="UP000789508">
    <property type="component" value="Unassembled WGS sequence"/>
</dbReference>
<protein>
    <submittedName>
        <fullName evidence="1">246_t:CDS:1</fullName>
    </submittedName>
</protein>
<keyword evidence="2" id="KW-1185">Reference proteome</keyword>
<evidence type="ECO:0000313" key="2">
    <source>
        <dbReference type="Proteomes" id="UP000789508"/>
    </source>
</evidence>
<gene>
    <name evidence="1" type="ORF">ALEPTO_LOCUS4454</name>
</gene>